<proteinExistence type="predicted"/>
<organism evidence="1 2">
    <name type="scientific">Araneus ventricosus</name>
    <name type="common">Orbweaver spider</name>
    <name type="synonym">Epeira ventricosa</name>
    <dbReference type="NCBI Taxonomy" id="182803"/>
    <lineage>
        <taxon>Eukaryota</taxon>
        <taxon>Metazoa</taxon>
        <taxon>Ecdysozoa</taxon>
        <taxon>Arthropoda</taxon>
        <taxon>Chelicerata</taxon>
        <taxon>Arachnida</taxon>
        <taxon>Araneae</taxon>
        <taxon>Araneomorphae</taxon>
        <taxon>Entelegynae</taxon>
        <taxon>Araneoidea</taxon>
        <taxon>Araneidae</taxon>
        <taxon>Araneus</taxon>
    </lineage>
</organism>
<dbReference type="Proteomes" id="UP000499080">
    <property type="component" value="Unassembled WGS sequence"/>
</dbReference>
<accession>A0A4Y2U628</accession>
<evidence type="ECO:0000313" key="1">
    <source>
        <dbReference type="EMBL" id="GBO07136.1"/>
    </source>
</evidence>
<dbReference type="AlphaFoldDB" id="A0A4Y2U628"/>
<comment type="caution">
    <text evidence="1">The sequence shown here is derived from an EMBL/GenBank/DDBJ whole genome shotgun (WGS) entry which is preliminary data.</text>
</comment>
<gene>
    <name evidence="1" type="ORF">AVEN_185455_1</name>
</gene>
<name>A0A4Y2U628_ARAVE</name>
<reference evidence="1 2" key="1">
    <citation type="journal article" date="2019" name="Sci. Rep.">
        <title>Orb-weaving spider Araneus ventricosus genome elucidates the spidroin gene catalogue.</title>
        <authorList>
            <person name="Kono N."/>
            <person name="Nakamura H."/>
            <person name="Ohtoshi R."/>
            <person name="Moran D.A.P."/>
            <person name="Shinohara A."/>
            <person name="Yoshida Y."/>
            <person name="Fujiwara M."/>
            <person name="Mori M."/>
            <person name="Tomita M."/>
            <person name="Arakawa K."/>
        </authorList>
    </citation>
    <scope>NUCLEOTIDE SEQUENCE [LARGE SCALE GENOMIC DNA]</scope>
</reference>
<evidence type="ECO:0000313" key="2">
    <source>
        <dbReference type="Proteomes" id="UP000499080"/>
    </source>
</evidence>
<dbReference type="EMBL" id="BGPR01033268">
    <property type="protein sequence ID" value="GBO07136.1"/>
    <property type="molecule type" value="Genomic_DNA"/>
</dbReference>
<protein>
    <submittedName>
        <fullName evidence="1">Uncharacterized protein</fullName>
    </submittedName>
</protein>
<sequence length="92" mass="10121">MGSEALSEKREIEVTGCVICMEPPMIDPPKWMGRKLERRAPNGIVTRNVMSLSCLTSLMFGEESFTGALNWESCVAGGVVVLPSGECSRRWN</sequence>
<keyword evidence="2" id="KW-1185">Reference proteome</keyword>